<dbReference type="STRING" id="283909.R7T6S0"/>
<organism evidence="12">
    <name type="scientific">Capitella teleta</name>
    <name type="common">Polychaete worm</name>
    <dbReference type="NCBI Taxonomy" id="283909"/>
    <lineage>
        <taxon>Eukaryota</taxon>
        <taxon>Metazoa</taxon>
        <taxon>Spiralia</taxon>
        <taxon>Lophotrochozoa</taxon>
        <taxon>Annelida</taxon>
        <taxon>Polychaeta</taxon>
        <taxon>Sedentaria</taxon>
        <taxon>Scolecida</taxon>
        <taxon>Capitellidae</taxon>
        <taxon>Capitella</taxon>
    </lineage>
</organism>
<reference evidence="12 14" key="2">
    <citation type="journal article" date="2013" name="Nature">
        <title>Insights into bilaterian evolution from three spiralian genomes.</title>
        <authorList>
            <person name="Simakov O."/>
            <person name="Marletaz F."/>
            <person name="Cho S.J."/>
            <person name="Edsinger-Gonzales E."/>
            <person name="Havlak P."/>
            <person name="Hellsten U."/>
            <person name="Kuo D.H."/>
            <person name="Larsson T."/>
            <person name="Lv J."/>
            <person name="Arendt D."/>
            <person name="Savage R."/>
            <person name="Osoegawa K."/>
            <person name="de Jong P."/>
            <person name="Grimwood J."/>
            <person name="Chapman J.A."/>
            <person name="Shapiro H."/>
            <person name="Aerts A."/>
            <person name="Otillar R.P."/>
            <person name="Terry A.Y."/>
            <person name="Boore J.L."/>
            <person name="Grigoriev I.V."/>
            <person name="Lindberg D.R."/>
            <person name="Seaver E.C."/>
            <person name="Weisblat D.A."/>
            <person name="Putnam N.H."/>
            <person name="Rokhsar D.S."/>
        </authorList>
    </citation>
    <scope>NUCLEOTIDE SEQUENCE</scope>
    <source>
        <strain evidence="12 14">I ESC-2004</strain>
    </source>
</reference>
<evidence type="ECO:0000313" key="13">
    <source>
        <dbReference type="EnsemblMetazoa" id="CapteP159396"/>
    </source>
</evidence>
<dbReference type="PANTHER" id="PTHR10527">
    <property type="entry name" value="IMPORTIN BETA"/>
    <property type="match status" value="1"/>
</dbReference>
<keyword evidence="4" id="KW-0963">Cytoplasm</keyword>
<dbReference type="InterPro" id="IPR021133">
    <property type="entry name" value="HEAT_type_2"/>
</dbReference>
<dbReference type="GO" id="GO:0006606">
    <property type="term" value="P:protein import into nucleus"/>
    <property type="evidence" value="ECO:0007669"/>
    <property type="project" value="InterPro"/>
</dbReference>
<dbReference type="InterPro" id="IPR057672">
    <property type="entry name" value="TPR_IPO4/5"/>
</dbReference>
<reference evidence="13" key="3">
    <citation type="submission" date="2015-06" db="UniProtKB">
        <authorList>
            <consortium name="EnsemblMetazoa"/>
        </authorList>
    </citation>
    <scope>IDENTIFICATION</scope>
</reference>
<dbReference type="OMA" id="ANACGCV"/>
<dbReference type="FunCoup" id="R7T6S0">
    <property type="interactions" value="1391"/>
</dbReference>
<reference evidence="14" key="1">
    <citation type="submission" date="2012-12" db="EMBL/GenBank/DDBJ databases">
        <authorList>
            <person name="Hellsten U."/>
            <person name="Grimwood J."/>
            <person name="Chapman J.A."/>
            <person name="Shapiro H."/>
            <person name="Aerts A."/>
            <person name="Otillar R.P."/>
            <person name="Terry A.Y."/>
            <person name="Boore J.L."/>
            <person name="Simakov O."/>
            <person name="Marletaz F."/>
            <person name="Cho S.-J."/>
            <person name="Edsinger-Gonzales E."/>
            <person name="Havlak P."/>
            <person name="Kuo D.-H."/>
            <person name="Larsson T."/>
            <person name="Lv J."/>
            <person name="Arendt D."/>
            <person name="Savage R."/>
            <person name="Osoegawa K."/>
            <person name="de Jong P."/>
            <person name="Lindberg D.R."/>
            <person name="Seaver E.C."/>
            <person name="Weisblat D.A."/>
            <person name="Putnam N.H."/>
            <person name="Grigoriev I.V."/>
            <person name="Rokhsar D.S."/>
        </authorList>
    </citation>
    <scope>NUCLEOTIDE SEQUENCE</scope>
    <source>
        <strain evidence="14">I ESC-2004</strain>
    </source>
</reference>
<feature type="repeat" description="HEAT" evidence="9">
    <location>
        <begin position="913"/>
        <end position="951"/>
    </location>
</feature>
<evidence type="ECO:0000256" key="4">
    <source>
        <dbReference type="ARBA" id="ARBA00022490"/>
    </source>
</evidence>
<dbReference type="HOGENOM" id="CLU_003794_1_2_1"/>
<keyword evidence="8" id="KW-0539">Nucleus</keyword>
<keyword evidence="3" id="KW-0813">Transport</keyword>
<sequence length="1096" mass="120983">MAENLEAIFANLLVPDTAVIQQATQQLKGLMNDPALVPALCQVLSTSQTPQVRQYAAVLLRRKILRRKQWTGLGAVIAQNIRQNLLQVMLQESEAIVRKSLAQLVATVAKHDLPQGRWPELFQFFQTYTSSQDPIQRELGMFVLSTVSGSAAEQLQPELTAILQLCAASLQDTSNHKIPFHAIQTLTSLVEVVDQQHLKAFQQLIPQILLVIQALITSSEEDLAVDALEIFDELVECEVGVIVPHIKTIMEFCLLVGANKQLGSKVRVKALSFISWIVRLKKKSIMKLRLINPILDALFPIICEAPADEDLEEVEDEDFAEDSHSAHTYATQVIDVMSLHLPPEKFIPPLMKHVEPALSHADPYFRKGGFLCMAVSAEGCSDHLKNRHLKSLLQCVYKGLSDASPAVRNAAMFALGQFSEHLQPNISKYSSELLPLLFECLTRATADITKDPRGVTKTYYALEMFCENLERDLVPYLPQLMEYLICTLTSNTHPHVKELAISAIAAAAAAAKEDLVPYFPKIIETLKLFLTPSSQEEPQLKVQVQALDTLGVLCRTMGEHFRPLVAECLQLALSLMDDASDPDLRRCIYGLLAALSTLLKSDMAPHLDTMVTQMVGAMKSTEGVKAHYGDEESRMFRIFDDVTGTEEEDIEEEDEEEEANDDNDVQGYSVGNAYLEEKGDACSALGELAINIGAVFMTHMETVFQESIALLEYPASELRESAIQSVGNLCIAVATVAEEANSQEARTALFTMLATVIPKLMTTVQEDDDRQVATSTIETLNEMLTKIKMPVIQCTGGSPDQIIALVKMVMQEKVACQDPSIEDHTGAIVDDDDEEERSEYDSVLLESAGDLIPTLAKVLGGEAFAPYFAGFLPDLIKKLKKAKTVAEKSFAVGTIGETMHALGAHAAKFSATLYPLFLQSIKDEDEEVRSNSVYALGVTMANGGSSMHSNYQYVSKNLLRMMKEEEDPRAMDNICAALCRMIDSKQDALPLSETLTAVLKSLPLTEDLEENITVYTCLLRLYSTKAQLVLPMLANLIKGCIHCLTHPPVKDELKSEICVFLHKCEQFHAAELHQVLSSLSPETKNQLQQLLAAASG</sequence>
<dbReference type="Pfam" id="PF25780">
    <property type="entry name" value="TPR_IPO5"/>
    <property type="match status" value="1"/>
</dbReference>
<dbReference type="EnsemblMetazoa" id="CapteT159396">
    <property type="protein sequence ID" value="CapteP159396"/>
    <property type="gene ID" value="CapteG159396"/>
</dbReference>
<dbReference type="InterPro" id="IPR040122">
    <property type="entry name" value="Importin_beta"/>
</dbReference>
<dbReference type="GO" id="GO:0005634">
    <property type="term" value="C:nucleus"/>
    <property type="evidence" value="ECO:0007669"/>
    <property type="project" value="UniProtKB-SubCell"/>
</dbReference>
<evidence type="ECO:0000256" key="10">
    <source>
        <dbReference type="SAM" id="MobiDB-lite"/>
    </source>
</evidence>
<dbReference type="EMBL" id="KB311442">
    <property type="protein sequence ID" value="ELT89259.1"/>
    <property type="molecule type" value="Genomic_DNA"/>
</dbReference>
<dbReference type="InterPro" id="IPR016024">
    <property type="entry name" value="ARM-type_fold"/>
</dbReference>
<feature type="region of interest" description="Disordered" evidence="10">
    <location>
        <begin position="642"/>
        <end position="667"/>
    </location>
</feature>
<accession>R7T6S0</accession>
<dbReference type="Gene3D" id="1.25.10.10">
    <property type="entry name" value="Leucine-rich Repeat Variant"/>
    <property type="match status" value="1"/>
</dbReference>
<evidence type="ECO:0000256" key="3">
    <source>
        <dbReference type="ARBA" id="ARBA00022448"/>
    </source>
</evidence>
<dbReference type="SMART" id="SM00913">
    <property type="entry name" value="IBN_N"/>
    <property type="match status" value="1"/>
</dbReference>
<evidence type="ECO:0000256" key="9">
    <source>
        <dbReference type="PROSITE-ProRule" id="PRU00103"/>
    </source>
</evidence>
<dbReference type="Proteomes" id="UP000014760">
    <property type="component" value="Unassembled WGS sequence"/>
</dbReference>
<dbReference type="OrthoDB" id="7862313at2759"/>
<name>R7T6S0_CAPTE</name>
<dbReference type="PROSITE" id="PS50077">
    <property type="entry name" value="HEAT_REPEAT"/>
    <property type="match status" value="1"/>
</dbReference>
<dbReference type="InterPro" id="IPR001494">
    <property type="entry name" value="Importin-beta_N"/>
</dbReference>
<evidence type="ECO:0000259" key="11">
    <source>
        <dbReference type="PROSITE" id="PS50166"/>
    </source>
</evidence>
<evidence type="ECO:0000313" key="12">
    <source>
        <dbReference type="EMBL" id="ELT89259.1"/>
    </source>
</evidence>
<keyword evidence="14" id="KW-1185">Reference proteome</keyword>
<comment type="subcellular location">
    <subcellularLocation>
        <location evidence="2">Cytoplasm</location>
    </subcellularLocation>
    <subcellularLocation>
        <location evidence="1">Nucleus</location>
    </subcellularLocation>
</comment>
<keyword evidence="7" id="KW-0007">Acetylation</keyword>
<dbReference type="InterPro" id="IPR011989">
    <property type="entry name" value="ARM-like"/>
</dbReference>
<dbReference type="AlphaFoldDB" id="R7T6S0"/>
<dbReference type="InterPro" id="IPR058584">
    <property type="entry name" value="IMB1_TNPO1-like_TPR"/>
</dbReference>
<dbReference type="Pfam" id="PF03810">
    <property type="entry name" value="IBN_N"/>
    <property type="match status" value="1"/>
</dbReference>
<evidence type="ECO:0000256" key="1">
    <source>
        <dbReference type="ARBA" id="ARBA00004123"/>
    </source>
</evidence>
<evidence type="ECO:0000256" key="5">
    <source>
        <dbReference type="ARBA" id="ARBA00022737"/>
    </source>
</evidence>
<dbReference type="GO" id="GO:0031267">
    <property type="term" value="F:small GTPase binding"/>
    <property type="evidence" value="ECO:0007669"/>
    <property type="project" value="InterPro"/>
</dbReference>
<dbReference type="InterPro" id="IPR000357">
    <property type="entry name" value="HEAT"/>
</dbReference>
<feature type="compositionally biased region" description="Acidic residues" evidence="10">
    <location>
        <begin position="643"/>
        <end position="664"/>
    </location>
</feature>
<dbReference type="Pfam" id="PF25574">
    <property type="entry name" value="TPR_IMB1"/>
    <property type="match status" value="1"/>
</dbReference>
<keyword evidence="5" id="KW-0677">Repeat</keyword>
<feature type="domain" description="Importin N-terminal" evidence="11">
    <location>
        <begin position="23"/>
        <end position="91"/>
    </location>
</feature>
<evidence type="ECO:0000313" key="14">
    <source>
        <dbReference type="Proteomes" id="UP000014760"/>
    </source>
</evidence>
<protein>
    <recommendedName>
        <fullName evidence="11">Importin N-terminal domain-containing protein</fullName>
    </recommendedName>
</protein>
<dbReference type="EMBL" id="AMQN01014943">
    <property type="status" value="NOT_ANNOTATED_CDS"/>
    <property type="molecule type" value="Genomic_DNA"/>
</dbReference>
<evidence type="ECO:0000256" key="6">
    <source>
        <dbReference type="ARBA" id="ARBA00022927"/>
    </source>
</evidence>
<proteinExistence type="predicted"/>
<gene>
    <name evidence="12" type="ORF">CAPTEDRAFT_159396</name>
</gene>
<dbReference type="PROSITE" id="PS50166">
    <property type="entry name" value="IMPORTIN_B_NT"/>
    <property type="match status" value="1"/>
</dbReference>
<dbReference type="SUPFAM" id="SSF48371">
    <property type="entry name" value="ARM repeat"/>
    <property type="match status" value="2"/>
</dbReference>
<keyword evidence="6" id="KW-0653">Protein transport</keyword>
<evidence type="ECO:0000256" key="7">
    <source>
        <dbReference type="ARBA" id="ARBA00022990"/>
    </source>
</evidence>
<evidence type="ECO:0000256" key="8">
    <source>
        <dbReference type="ARBA" id="ARBA00023242"/>
    </source>
</evidence>
<dbReference type="GO" id="GO:0005737">
    <property type="term" value="C:cytoplasm"/>
    <property type="evidence" value="ECO:0007669"/>
    <property type="project" value="UniProtKB-SubCell"/>
</dbReference>
<dbReference type="Pfam" id="PF02985">
    <property type="entry name" value="HEAT"/>
    <property type="match status" value="1"/>
</dbReference>
<evidence type="ECO:0000256" key="2">
    <source>
        <dbReference type="ARBA" id="ARBA00004496"/>
    </source>
</evidence>